<dbReference type="Proteomes" id="UP000179807">
    <property type="component" value="Unassembled WGS sequence"/>
</dbReference>
<gene>
    <name evidence="2" type="ORF">TRFO_03119</name>
</gene>
<feature type="compositionally biased region" description="Low complexity" evidence="1">
    <location>
        <begin position="283"/>
        <end position="300"/>
    </location>
</feature>
<evidence type="ECO:0000256" key="1">
    <source>
        <dbReference type="SAM" id="MobiDB-lite"/>
    </source>
</evidence>
<name>A0A1J4KT92_9EUKA</name>
<keyword evidence="3" id="KW-1185">Reference proteome</keyword>
<dbReference type="EMBL" id="MLAK01000421">
    <property type="protein sequence ID" value="OHT14104.1"/>
    <property type="molecule type" value="Genomic_DNA"/>
</dbReference>
<evidence type="ECO:0000313" key="3">
    <source>
        <dbReference type="Proteomes" id="UP000179807"/>
    </source>
</evidence>
<evidence type="ECO:0000313" key="2">
    <source>
        <dbReference type="EMBL" id="OHT14104.1"/>
    </source>
</evidence>
<comment type="caution">
    <text evidence="2">The sequence shown here is derived from an EMBL/GenBank/DDBJ whole genome shotgun (WGS) entry which is preliminary data.</text>
</comment>
<proteinExistence type="predicted"/>
<dbReference type="VEuPathDB" id="TrichDB:TRFO_03119"/>
<accession>A0A1J4KT92</accession>
<dbReference type="AlphaFoldDB" id="A0A1J4KT92"/>
<feature type="region of interest" description="Disordered" evidence="1">
    <location>
        <begin position="242"/>
        <end position="322"/>
    </location>
</feature>
<dbReference type="GeneID" id="94825806"/>
<sequence length="322" mass="37275">MLDATPELNLLRKQHQEAIRKCEFIKAKELNDQINSLNDSIQKSNYVKKKMDNNYEYTHIKDCVRSSAQEEFTRANRDIFLTKTDFQRRLSQMLLNQAQELKDLASDFAKALELCTIRTVVDSDLITNEAQIRAKFHEYETAQMLFIIAKNTREMTVQQRQDEVRREYENLQETMRARHQRELSLNSQKRYQCFVEIKTRYDREITKLKKTLAASAIKLQVTQNFEEEERLFEELVITPKDDDLTDIPRVPPSPKSRTATSPGRFRSSPMACTSPRSPRSPRSPKMSPKTPSAKSSPKLSQTQKPVANTKKVNIVASPASSK</sequence>
<dbReference type="RefSeq" id="XP_068367240.1">
    <property type="nucleotide sequence ID" value="XM_068491102.1"/>
</dbReference>
<reference evidence="2" key="1">
    <citation type="submission" date="2016-10" db="EMBL/GenBank/DDBJ databases">
        <authorList>
            <person name="Benchimol M."/>
            <person name="Almeida L.G."/>
            <person name="Vasconcelos A.T."/>
            <person name="Perreira-Neves A."/>
            <person name="Rosa I.A."/>
            <person name="Tasca T."/>
            <person name="Bogo M.R."/>
            <person name="de Souza W."/>
        </authorList>
    </citation>
    <scope>NUCLEOTIDE SEQUENCE [LARGE SCALE GENOMIC DNA]</scope>
    <source>
        <strain evidence="2">K</strain>
    </source>
</reference>
<organism evidence="2 3">
    <name type="scientific">Tritrichomonas foetus</name>
    <dbReference type="NCBI Taxonomy" id="1144522"/>
    <lineage>
        <taxon>Eukaryota</taxon>
        <taxon>Metamonada</taxon>
        <taxon>Parabasalia</taxon>
        <taxon>Tritrichomonadida</taxon>
        <taxon>Tritrichomonadidae</taxon>
        <taxon>Tritrichomonas</taxon>
    </lineage>
</organism>
<protein>
    <submittedName>
        <fullName evidence="2">Uncharacterized protein</fullName>
    </submittedName>
</protein>